<keyword evidence="3" id="KW-1185">Reference proteome</keyword>
<dbReference type="EMBL" id="RRYP01029800">
    <property type="protein sequence ID" value="TNV71427.1"/>
    <property type="molecule type" value="Genomic_DNA"/>
</dbReference>
<dbReference type="InterPro" id="IPR037523">
    <property type="entry name" value="VOC_core"/>
</dbReference>
<dbReference type="PANTHER" id="PTHR36110">
    <property type="entry name" value="RING-CLEAVING DIOXYGENASE MHQE-RELATED"/>
    <property type="match status" value="1"/>
</dbReference>
<dbReference type="PANTHER" id="PTHR36110:SF2">
    <property type="entry name" value="RING-CLEAVING DIOXYGENASE MHQE-RELATED"/>
    <property type="match status" value="1"/>
</dbReference>
<comment type="caution">
    <text evidence="2">The sequence shown here is derived from an EMBL/GenBank/DDBJ whole genome shotgun (WGS) entry which is preliminary data.</text>
</comment>
<evidence type="ECO:0000259" key="1">
    <source>
        <dbReference type="PROSITE" id="PS51819"/>
    </source>
</evidence>
<dbReference type="InterPro" id="IPR029068">
    <property type="entry name" value="Glyas_Bleomycin-R_OHBP_Dase"/>
</dbReference>
<evidence type="ECO:0000313" key="3">
    <source>
        <dbReference type="Proteomes" id="UP000785679"/>
    </source>
</evidence>
<dbReference type="CDD" id="cd08347">
    <property type="entry name" value="PcpA_C_like"/>
    <property type="match status" value="1"/>
</dbReference>
<feature type="domain" description="VOC" evidence="1">
    <location>
        <begin position="95"/>
        <end position="213"/>
    </location>
</feature>
<gene>
    <name evidence="2" type="ORF">FGO68_gene2812</name>
</gene>
<reference evidence="2" key="1">
    <citation type="submission" date="2019-06" db="EMBL/GenBank/DDBJ databases">
        <authorList>
            <person name="Zheng W."/>
        </authorList>
    </citation>
    <scope>NUCLEOTIDE SEQUENCE</scope>
    <source>
        <strain evidence="2">QDHG01</strain>
    </source>
</reference>
<dbReference type="InterPro" id="IPR052537">
    <property type="entry name" value="Extradiol_RC_dioxygenase"/>
</dbReference>
<dbReference type="Pfam" id="PF02230">
    <property type="entry name" value="Abhydrolase_2"/>
    <property type="match status" value="1"/>
</dbReference>
<dbReference type="GO" id="GO:0016787">
    <property type="term" value="F:hydrolase activity"/>
    <property type="evidence" value="ECO:0007669"/>
    <property type="project" value="InterPro"/>
</dbReference>
<dbReference type="InterPro" id="IPR003140">
    <property type="entry name" value="PLipase/COase/thioEstase"/>
</dbReference>
<dbReference type="InterPro" id="IPR004360">
    <property type="entry name" value="Glyas_Fos-R_dOase_dom"/>
</dbReference>
<dbReference type="OrthoDB" id="437457at2759"/>
<evidence type="ECO:0000313" key="2">
    <source>
        <dbReference type="EMBL" id="TNV71427.1"/>
    </source>
</evidence>
<dbReference type="SUPFAM" id="SSF54593">
    <property type="entry name" value="Glyoxalase/Bleomycin resistance protein/Dihydroxybiphenyl dioxygenase"/>
    <property type="match status" value="2"/>
</dbReference>
<accession>A0A8J8NAP2</accession>
<dbReference type="Gene3D" id="3.10.180.10">
    <property type="entry name" value="2,3-Dihydroxybiphenyl 1,2-Dioxygenase, domain 1"/>
    <property type="match status" value="2"/>
</dbReference>
<dbReference type="AlphaFoldDB" id="A0A8J8NAP2"/>
<organism evidence="2 3">
    <name type="scientific">Halteria grandinella</name>
    <dbReference type="NCBI Taxonomy" id="5974"/>
    <lineage>
        <taxon>Eukaryota</taxon>
        <taxon>Sar</taxon>
        <taxon>Alveolata</taxon>
        <taxon>Ciliophora</taxon>
        <taxon>Intramacronucleata</taxon>
        <taxon>Spirotrichea</taxon>
        <taxon>Stichotrichia</taxon>
        <taxon>Sporadotrichida</taxon>
        <taxon>Halteriidae</taxon>
        <taxon>Halteria</taxon>
    </lineage>
</organism>
<dbReference type="SUPFAM" id="SSF53474">
    <property type="entry name" value="alpha/beta-Hydrolases"/>
    <property type="match status" value="1"/>
</dbReference>
<dbReference type="InterPro" id="IPR029058">
    <property type="entry name" value="AB_hydrolase_fold"/>
</dbReference>
<sequence>MTTFPYGKGLVNGRHGKGMLNTTAFSVSMDALDYWMNRLNQFNIPFKQPQQRFSGEVFIYLEDFDGLGLELVFNDKDSRKGYDNHFIPKDFAIKGIHHVEIWLDAYERTAALLTTQMDHQLIAESSDRFRYAVEDAPGKYVDLVCTPNALKGLAGRGTVHHVAFATPDAQTQLEMIEKLNKFGLEHTEVKDRKYFTSVYFKEPGGVLFEIATSGPGFDVDEELASLGEHLNLPQQFEEKREHLVEVLPKFNYPTEKYRQIMAHILDIKTAGKPLNEAEKALIMIHGRGGSAQDILSLSQYLNVKDYALLAPQATNGSWYPLSFIAPVEQNEPWLSSAVETIGKAVEKALAEGIKPENIYFFGFSQGACLTLEFLARNARKFGGAAAIIGGVIGEKINRENYKGDFAQTPVFLGTSNPDFHVPVERVYATANIFREMNADVTEKVYQNFGHSINEEELELANSLIFVQIEFQYLFLFQFKTL</sequence>
<dbReference type="PROSITE" id="PS51819">
    <property type="entry name" value="VOC"/>
    <property type="match status" value="1"/>
</dbReference>
<dbReference type="Proteomes" id="UP000785679">
    <property type="component" value="Unassembled WGS sequence"/>
</dbReference>
<protein>
    <recommendedName>
        <fullName evidence="1">VOC domain-containing protein</fullName>
    </recommendedName>
</protein>
<dbReference type="Gene3D" id="3.40.50.1820">
    <property type="entry name" value="alpha/beta hydrolase"/>
    <property type="match status" value="1"/>
</dbReference>
<dbReference type="Pfam" id="PF00903">
    <property type="entry name" value="Glyoxalase"/>
    <property type="match status" value="1"/>
</dbReference>
<name>A0A8J8NAP2_HALGN</name>
<proteinExistence type="predicted"/>